<comment type="similarity">
    <text evidence="1">Belongs to the flavin monoamine oxidase family.</text>
</comment>
<gene>
    <name evidence="5" type="primary">MAOA</name>
    <name evidence="5" type="ORF">SNAT2548_LOCUS17228</name>
</gene>
<proteinExistence type="inferred from homology"/>
<dbReference type="OrthoDB" id="5046242at2759"/>
<feature type="domain" description="Amine oxidase" evidence="4">
    <location>
        <begin position="1"/>
        <end position="73"/>
    </location>
</feature>
<dbReference type="InterPro" id="IPR050703">
    <property type="entry name" value="Flavin_MAO"/>
</dbReference>
<dbReference type="Proteomes" id="UP000604046">
    <property type="component" value="Unassembled WGS sequence"/>
</dbReference>
<sequence length="498" mass="54798">MAAAYQLRKRGLTVRVLEATDHVGGRTRNIDVATGKMDVGTDDVIEIGGTWLSPDHSAALDLCRELDIEVYNASFVPDLDMPSAPKEDMPWWYWGSDYPAEQRQLLKQSVVHTSSGRHLYTTASELKAALPSRSITSLQRVGDFIDGKAAGISDRCWTANGTSSAWREADRDTTWGALGGKLEGKDAEQVLRNCIHEKNAQEPEAVSFLYNLLSFKGCNSKGADSQYRVRGGTQAIPLRIAAKLGDSVLLGQEVTSVKSDREGVEVRVRSGKSFRARAAILTGPPSAILGISFDPPLGGADAQWLQRMPMGTSLKLAAVYKEGPWWRELGLQGEILSTSLPPKLSLPAPDTDLPLFVQCMDHSPYSRRLGVIVCFVEGRQNLHFLQMSQNEQQERFLEFLAMSFNSSKAKTLRPSFVTHNWADQPFARGAYTGFFTPGVMSVPAFWTAFQNMEKLPNVFLAGSDYHIGFGNGYIEGALRDGEGAAHRAAERLQRAMHV</sequence>
<reference evidence="5" key="1">
    <citation type="submission" date="2021-02" db="EMBL/GenBank/DDBJ databases">
        <authorList>
            <person name="Dougan E. K."/>
            <person name="Rhodes N."/>
            <person name="Thang M."/>
            <person name="Chan C."/>
        </authorList>
    </citation>
    <scope>NUCLEOTIDE SEQUENCE</scope>
</reference>
<accession>A0A812NXQ6</accession>
<evidence type="ECO:0000256" key="3">
    <source>
        <dbReference type="ARBA" id="ARBA00048448"/>
    </source>
</evidence>
<comment type="caution">
    <text evidence="5">The sequence shown here is derived from an EMBL/GenBank/DDBJ whole genome shotgun (WGS) entry which is preliminary data.</text>
</comment>
<evidence type="ECO:0000313" key="5">
    <source>
        <dbReference type="EMBL" id="CAE7329156.1"/>
    </source>
</evidence>
<dbReference type="GO" id="GO:0097621">
    <property type="term" value="F:monoamine oxidase activity"/>
    <property type="evidence" value="ECO:0007669"/>
    <property type="project" value="UniProtKB-EC"/>
</dbReference>
<evidence type="ECO:0000259" key="4">
    <source>
        <dbReference type="Pfam" id="PF01593"/>
    </source>
</evidence>
<organism evidence="5 6">
    <name type="scientific">Symbiodinium natans</name>
    <dbReference type="NCBI Taxonomy" id="878477"/>
    <lineage>
        <taxon>Eukaryota</taxon>
        <taxon>Sar</taxon>
        <taxon>Alveolata</taxon>
        <taxon>Dinophyceae</taxon>
        <taxon>Suessiales</taxon>
        <taxon>Symbiodiniaceae</taxon>
        <taxon>Symbiodinium</taxon>
    </lineage>
</organism>
<dbReference type="SUPFAM" id="SSF51905">
    <property type="entry name" value="FAD/NAD(P)-binding domain"/>
    <property type="match status" value="1"/>
</dbReference>
<comment type="catalytic activity">
    <reaction evidence="3">
        <text>a secondary aliphatic amine + O2 + H2O = a primary amine + an aldehyde + H2O2</text>
        <dbReference type="Rhea" id="RHEA:26414"/>
        <dbReference type="ChEBI" id="CHEBI:15377"/>
        <dbReference type="ChEBI" id="CHEBI:15379"/>
        <dbReference type="ChEBI" id="CHEBI:16240"/>
        <dbReference type="ChEBI" id="CHEBI:17478"/>
        <dbReference type="ChEBI" id="CHEBI:58855"/>
        <dbReference type="ChEBI" id="CHEBI:65296"/>
        <dbReference type="EC" id="1.4.3.4"/>
    </reaction>
</comment>
<evidence type="ECO:0000256" key="1">
    <source>
        <dbReference type="ARBA" id="ARBA00005995"/>
    </source>
</evidence>
<dbReference type="InterPro" id="IPR036188">
    <property type="entry name" value="FAD/NAD-bd_sf"/>
</dbReference>
<keyword evidence="6" id="KW-1185">Reference proteome</keyword>
<dbReference type="AlphaFoldDB" id="A0A812NXQ6"/>
<dbReference type="PANTHER" id="PTHR43563:SF1">
    <property type="entry name" value="AMINE OXIDASE [FLAVIN-CONTAINING] B"/>
    <property type="match status" value="1"/>
</dbReference>
<name>A0A812NXQ6_9DINO</name>
<dbReference type="InterPro" id="IPR002937">
    <property type="entry name" value="Amino_oxidase"/>
</dbReference>
<dbReference type="PANTHER" id="PTHR43563">
    <property type="entry name" value="AMINE OXIDASE"/>
    <property type="match status" value="1"/>
</dbReference>
<evidence type="ECO:0000313" key="6">
    <source>
        <dbReference type="Proteomes" id="UP000604046"/>
    </source>
</evidence>
<evidence type="ECO:0000256" key="2">
    <source>
        <dbReference type="ARBA" id="ARBA00012804"/>
    </source>
</evidence>
<dbReference type="EMBL" id="CAJNDS010002104">
    <property type="protein sequence ID" value="CAE7329156.1"/>
    <property type="molecule type" value="Genomic_DNA"/>
</dbReference>
<dbReference type="SUPFAM" id="SSF54373">
    <property type="entry name" value="FAD-linked reductases, C-terminal domain"/>
    <property type="match status" value="1"/>
</dbReference>
<dbReference type="Pfam" id="PF01593">
    <property type="entry name" value="Amino_oxidase"/>
    <property type="match status" value="2"/>
</dbReference>
<feature type="domain" description="Amine oxidase" evidence="4">
    <location>
        <begin position="221"/>
        <end position="487"/>
    </location>
</feature>
<dbReference type="EC" id="1.4.3.4" evidence="2"/>
<protein>
    <recommendedName>
        <fullName evidence="2">monoamine oxidase</fullName>
        <ecNumber evidence="2">1.4.3.4</ecNumber>
    </recommendedName>
</protein>
<dbReference type="Gene3D" id="3.50.50.60">
    <property type="entry name" value="FAD/NAD(P)-binding domain"/>
    <property type="match status" value="1"/>
</dbReference>